<dbReference type="HOGENOM" id="CLU_2322748_0_0_1"/>
<dbReference type="EMBL" id="KB741111">
    <property type="protein sequence ID" value="ENN73830.1"/>
    <property type="molecule type" value="Genomic_DNA"/>
</dbReference>
<feature type="compositionally biased region" description="Basic and acidic residues" evidence="1">
    <location>
        <begin position="18"/>
        <end position="28"/>
    </location>
</feature>
<gene>
    <name evidence="2" type="ORF">YQE_09570</name>
</gene>
<dbReference type="AlphaFoldDB" id="N6TWZ5"/>
<accession>N6TWZ5</accession>
<feature type="compositionally biased region" description="Low complexity" evidence="1">
    <location>
        <begin position="1"/>
        <end position="11"/>
    </location>
</feature>
<dbReference type="OrthoDB" id="10034447at2759"/>
<feature type="non-terminal residue" evidence="2">
    <location>
        <position position="1"/>
    </location>
</feature>
<protein>
    <submittedName>
        <fullName evidence="2">Uncharacterized protein</fullName>
    </submittedName>
</protein>
<organism evidence="2">
    <name type="scientific">Dendroctonus ponderosae</name>
    <name type="common">Mountain pine beetle</name>
    <dbReference type="NCBI Taxonomy" id="77166"/>
    <lineage>
        <taxon>Eukaryota</taxon>
        <taxon>Metazoa</taxon>
        <taxon>Ecdysozoa</taxon>
        <taxon>Arthropoda</taxon>
        <taxon>Hexapoda</taxon>
        <taxon>Insecta</taxon>
        <taxon>Pterygota</taxon>
        <taxon>Neoptera</taxon>
        <taxon>Endopterygota</taxon>
        <taxon>Coleoptera</taxon>
        <taxon>Polyphaga</taxon>
        <taxon>Cucujiformia</taxon>
        <taxon>Curculionidae</taxon>
        <taxon>Scolytinae</taxon>
        <taxon>Dendroctonus</taxon>
    </lineage>
</organism>
<sequence>MSLRLLRSGRSSNRRTKCRSDASTHSDRSLCNTLHPRRFQMLNGGKEPSSTEELLKLVLAQGEVIRRQLRKLRVIHNLMHTEQGRVEDLKTSQAPIQAG</sequence>
<evidence type="ECO:0000256" key="1">
    <source>
        <dbReference type="SAM" id="MobiDB-lite"/>
    </source>
</evidence>
<feature type="region of interest" description="Disordered" evidence="1">
    <location>
        <begin position="1"/>
        <end position="29"/>
    </location>
</feature>
<evidence type="ECO:0000313" key="2">
    <source>
        <dbReference type="EMBL" id="ENN73830.1"/>
    </source>
</evidence>
<reference evidence="2" key="1">
    <citation type="journal article" date="2013" name="Genome Biol.">
        <title>Draft genome of the mountain pine beetle, Dendroctonus ponderosae Hopkins, a major forest pest.</title>
        <authorList>
            <person name="Keeling C.I."/>
            <person name="Yuen M.M."/>
            <person name="Liao N.Y."/>
            <person name="Docking T.R."/>
            <person name="Chan S.K."/>
            <person name="Taylor G.A."/>
            <person name="Palmquist D.L."/>
            <person name="Jackman S.D."/>
            <person name="Nguyen A."/>
            <person name="Li M."/>
            <person name="Henderson H."/>
            <person name="Janes J.K."/>
            <person name="Zhao Y."/>
            <person name="Pandoh P."/>
            <person name="Moore R."/>
            <person name="Sperling F.A."/>
            <person name="Huber D.P."/>
            <person name="Birol I."/>
            <person name="Jones S.J."/>
            <person name="Bohlmann J."/>
        </authorList>
    </citation>
    <scope>NUCLEOTIDE SEQUENCE</scope>
</reference>
<name>N6TWZ5_DENPD</name>
<proteinExistence type="predicted"/>